<accession>A0A0M8NZJ7</accession>
<dbReference type="InterPro" id="IPR021858">
    <property type="entry name" value="Fun_TF"/>
</dbReference>
<dbReference type="PANTHER" id="PTHR37534">
    <property type="entry name" value="TRANSCRIPTIONAL ACTIVATOR PROTEIN UGA3"/>
    <property type="match status" value="1"/>
</dbReference>
<keyword evidence="8" id="KW-1185">Reference proteome</keyword>
<dbReference type="GO" id="GO:0045944">
    <property type="term" value="P:positive regulation of transcription by RNA polymerase II"/>
    <property type="evidence" value="ECO:0007669"/>
    <property type="project" value="TreeGrafter"/>
</dbReference>
<dbReference type="Proteomes" id="UP000037696">
    <property type="component" value="Unassembled WGS sequence"/>
</dbReference>
<reference evidence="7 8" key="1">
    <citation type="submission" date="2015-08" db="EMBL/GenBank/DDBJ databases">
        <title>Genome sequencing of Penicillium nordicum.</title>
        <authorList>
            <person name="Nguyen H.D."/>
            <person name="Seifert K.A."/>
        </authorList>
    </citation>
    <scope>NUCLEOTIDE SEQUENCE [LARGE SCALE GENOMIC DNA]</scope>
    <source>
        <strain evidence="7 8">DAOMC 185683</strain>
    </source>
</reference>
<keyword evidence="5" id="KW-0539">Nucleus</keyword>
<dbReference type="GO" id="GO:0000981">
    <property type="term" value="F:DNA-binding transcription factor activity, RNA polymerase II-specific"/>
    <property type="evidence" value="ECO:0007669"/>
    <property type="project" value="InterPro"/>
</dbReference>
<dbReference type="AlphaFoldDB" id="A0A0M8NZJ7"/>
<dbReference type="InterPro" id="IPR036864">
    <property type="entry name" value="Zn2-C6_fun-type_DNA-bd_sf"/>
</dbReference>
<dbReference type="InterPro" id="IPR001138">
    <property type="entry name" value="Zn2Cys6_DnaBD"/>
</dbReference>
<evidence type="ECO:0000256" key="2">
    <source>
        <dbReference type="ARBA" id="ARBA00023015"/>
    </source>
</evidence>
<dbReference type="PANTHER" id="PTHR37534:SF11">
    <property type="entry name" value="ZN(II)2CYS6 TRANSCRIPTION FACTOR (EUROFUNG)"/>
    <property type="match status" value="1"/>
</dbReference>
<dbReference type="CDD" id="cd00067">
    <property type="entry name" value="GAL4"/>
    <property type="match status" value="1"/>
</dbReference>
<evidence type="ECO:0000256" key="5">
    <source>
        <dbReference type="ARBA" id="ARBA00023242"/>
    </source>
</evidence>
<feature type="domain" description="Zn(2)-C6 fungal-type" evidence="6">
    <location>
        <begin position="42"/>
        <end position="70"/>
    </location>
</feature>
<protein>
    <recommendedName>
        <fullName evidence="6">Zn(2)-C6 fungal-type domain-containing protein</fullName>
    </recommendedName>
</protein>
<evidence type="ECO:0000313" key="8">
    <source>
        <dbReference type="Proteomes" id="UP000037696"/>
    </source>
</evidence>
<comment type="subcellular location">
    <subcellularLocation>
        <location evidence="1">Nucleus</location>
    </subcellularLocation>
</comment>
<dbReference type="PROSITE" id="PS00463">
    <property type="entry name" value="ZN2_CY6_FUNGAL_1"/>
    <property type="match status" value="1"/>
</dbReference>
<dbReference type="GO" id="GO:0008270">
    <property type="term" value="F:zinc ion binding"/>
    <property type="evidence" value="ECO:0007669"/>
    <property type="project" value="InterPro"/>
</dbReference>
<dbReference type="SMART" id="SM00066">
    <property type="entry name" value="GAL4"/>
    <property type="match status" value="1"/>
</dbReference>
<dbReference type="OrthoDB" id="3031538at2759"/>
<organism evidence="7 8">
    <name type="scientific">Penicillium nordicum</name>
    <dbReference type="NCBI Taxonomy" id="229535"/>
    <lineage>
        <taxon>Eukaryota</taxon>
        <taxon>Fungi</taxon>
        <taxon>Dikarya</taxon>
        <taxon>Ascomycota</taxon>
        <taxon>Pezizomycotina</taxon>
        <taxon>Eurotiomycetes</taxon>
        <taxon>Eurotiomycetidae</taxon>
        <taxon>Eurotiales</taxon>
        <taxon>Aspergillaceae</taxon>
        <taxon>Penicillium</taxon>
    </lineage>
</organism>
<dbReference type="EMBL" id="LHQQ01000162">
    <property type="protein sequence ID" value="KOS40467.1"/>
    <property type="molecule type" value="Genomic_DNA"/>
</dbReference>
<evidence type="ECO:0000313" key="7">
    <source>
        <dbReference type="EMBL" id="KOS40467.1"/>
    </source>
</evidence>
<proteinExistence type="predicted"/>
<evidence type="ECO:0000256" key="4">
    <source>
        <dbReference type="ARBA" id="ARBA00023163"/>
    </source>
</evidence>
<dbReference type="SUPFAM" id="SSF57701">
    <property type="entry name" value="Zn2/Cys6 DNA-binding domain"/>
    <property type="match status" value="1"/>
</dbReference>
<dbReference type="Gene3D" id="4.10.240.10">
    <property type="entry name" value="Zn(2)-C6 fungal-type DNA-binding domain"/>
    <property type="match status" value="1"/>
</dbReference>
<keyword evidence="3" id="KW-0238">DNA-binding</keyword>
<dbReference type="GO" id="GO:0005634">
    <property type="term" value="C:nucleus"/>
    <property type="evidence" value="ECO:0007669"/>
    <property type="project" value="UniProtKB-SubCell"/>
</dbReference>
<dbReference type="Pfam" id="PF11951">
    <property type="entry name" value="Fungal_trans_2"/>
    <property type="match status" value="1"/>
</dbReference>
<sequence length="470" mass="53839">MPRRFNVRFTTTKQVPVHKPTACEQCSQYSEIGAPPQRSRSGCKECKRRRVKCDETFPVCLRCQKRRTVCESESSFPQWQLEIPALISRGIISPSQKRLLRHWCEKASQIMVLDPESNPFSFPILEYLHISPSLMPTILSISAAHEQFFRKESLETCLEERGKALLLLQKELSGRQQPHPITFLSVFMLGISTPWIDPSPSQFGYEHLNGARALIELIINSSTNIDRKFAQLALGTYLYWDMACSFLFEPSQRFTINSSIPEAVAKIAGDFHPVMGYSAEIMYTLASLGRYCRSFIDFGIRDTALEEQSEAWLLAWQPTTKDPDLILLGNSFRNHGLINLYRICGRTAGRTGEGLDMDNYSPVVNIETEKVIRQYALQTVRDLSLIPTHNWHTNLQAISLLTAGSELTIDDRRERDMVVDRFNALYSINRLPGNLMAIDILQDVWQFRDLEITMSWVHIMLLRGWRLSLG</sequence>
<keyword evidence="2" id="KW-0805">Transcription regulation</keyword>
<dbReference type="PROSITE" id="PS50048">
    <property type="entry name" value="ZN2_CY6_FUNGAL_2"/>
    <property type="match status" value="1"/>
</dbReference>
<dbReference type="Pfam" id="PF00172">
    <property type="entry name" value="Zn_clus"/>
    <property type="match status" value="1"/>
</dbReference>
<evidence type="ECO:0000256" key="3">
    <source>
        <dbReference type="ARBA" id="ARBA00023125"/>
    </source>
</evidence>
<evidence type="ECO:0000256" key="1">
    <source>
        <dbReference type="ARBA" id="ARBA00004123"/>
    </source>
</evidence>
<gene>
    <name evidence="7" type="ORF">ACN38_g8657</name>
</gene>
<keyword evidence="4" id="KW-0804">Transcription</keyword>
<dbReference type="GO" id="GO:0000976">
    <property type="term" value="F:transcription cis-regulatory region binding"/>
    <property type="evidence" value="ECO:0007669"/>
    <property type="project" value="TreeGrafter"/>
</dbReference>
<dbReference type="STRING" id="229535.A0A0M8NZJ7"/>
<comment type="caution">
    <text evidence="7">The sequence shown here is derived from an EMBL/GenBank/DDBJ whole genome shotgun (WGS) entry which is preliminary data.</text>
</comment>
<name>A0A0M8NZJ7_9EURO</name>
<evidence type="ECO:0000259" key="6">
    <source>
        <dbReference type="PROSITE" id="PS50048"/>
    </source>
</evidence>